<reference evidence="1 2" key="1">
    <citation type="journal article" date="2021" name="BMC Genomics">
        <title>Datura genome reveals duplications of psychoactive alkaloid biosynthetic genes and high mutation rate following tissue culture.</title>
        <authorList>
            <person name="Rajewski A."/>
            <person name="Carter-House D."/>
            <person name="Stajich J."/>
            <person name="Litt A."/>
        </authorList>
    </citation>
    <scope>NUCLEOTIDE SEQUENCE [LARGE SCALE GENOMIC DNA]</scope>
    <source>
        <strain evidence="1">AR-01</strain>
    </source>
</reference>
<proteinExistence type="predicted"/>
<organism evidence="1 2">
    <name type="scientific">Datura stramonium</name>
    <name type="common">Jimsonweed</name>
    <name type="synonym">Common thornapple</name>
    <dbReference type="NCBI Taxonomy" id="4076"/>
    <lineage>
        <taxon>Eukaryota</taxon>
        <taxon>Viridiplantae</taxon>
        <taxon>Streptophyta</taxon>
        <taxon>Embryophyta</taxon>
        <taxon>Tracheophyta</taxon>
        <taxon>Spermatophyta</taxon>
        <taxon>Magnoliopsida</taxon>
        <taxon>eudicotyledons</taxon>
        <taxon>Gunneridae</taxon>
        <taxon>Pentapetalae</taxon>
        <taxon>asterids</taxon>
        <taxon>lamiids</taxon>
        <taxon>Solanales</taxon>
        <taxon>Solanaceae</taxon>
        <taxon>Solanoideae</taxon>
        <taxon>Datureae</taxon>
        <taxon>Datura</taxon>
    </lineage>
</organism>
<sequence length="139" mass="15221">MWRSSHKNELKKLGVGLLGCSLKLEILLLPLKIFPVHLLHVEALEAPDLLRIARLDAPKLSRLNALMSLCVAPSGATVLPTRYARLCGACDYASHQAVLCACQCAGMRAPHTWHRVHDLTAPRLPLRQYASAPRGCVPS</sequence>
<comment type="caution">
    <text evidence="1">The sequence shown here is derived from an EMBL/GenBank/DDBJ whole genome shotgun (WGS) entry which is preliminary data.</text>
</comment>
<protein>
    <submittedName>
        <fullName evidence="1">Uncharacterized protein</fullName>
    </submittedName>
</protein>
<name>A0ABS8WSA6_DATST</name>
<dbReference type="EMBL" id="JACEIK010010069">
    <property type="protein sequence ID" value="MCE3214923.1"/>
    <property type="molecule type" value="Genomic_DNA"/>
</dbReference>
<dbReference type="Proteomes" id="UP000823775">
    <property type="component" value="Unassembled WGS sequence"/>
</dbReference>
<gene>
    <name evidence="1" type="ORF">HAX54_000269</name>
</gene>
<accession>A0ABS8WSA6</accession>
<keyword evidence="2" id="KW-1185">Reference proteome</keyword>
<evidence type="ECO:0000313" key="1">
    <source>
        <dbReference type="EMBL" id="MCE3214923.1"/>
    </source>
</evidence>
<evidence type="ECO:0000313" key="2">
    <source>
        <dbReference type="Proteomes" id="UP000823775"/>
    </source>
</evidence>